<dbReference type="Proteomes" id="UP000886884">
    <property type="component" value="Unassembled WGS sequence"/>
</dbReference>
<dbReference type="InterPro" id="IPR050245">
    <property type="entry name" value="PrsA_foldase"/>
</dbReference>
<evidence type="ECO:0000256" key="3">
    <source>
        <dbReference type="SAM" id="SignalP"/>
    </source>
</evidence>
<feature type="signal peptide" evidence="3">
    <location>
        <begin position="1"/>
        <end position="24"/>
    </location>
</feature>
<comment type="caution">
    <text evidence="5">The sequence shown here is derived from an EMBL/GenBank/DDBJ whole genome shotgun (WGS) entry which is preliminary data.</text>
</comment>
<accession>A0A9D1TD42</accession>
<evidence type="ECO:0000256" key="2">
    <source>
        <dbReference type="SAM" id="Coils"/>
    </source>
</evidence>
<feature type="coiled-coil region" evidence="2">
    <location>
        <begin position="247"/>
        <end position="274"/>
    </location>
</feature>
<feature type="domain" description="PpiC" evidence="4">
    <location>
        <begin position="234"/>
        <end position="367"/>
    </location>
</feature>
<sequence length="417" mass="46190">MHQIKRILALTIAALMALSACAFAEEEDLAAQLEAANARIAELEAQIETYTVAAKYDGGVVSVEEVEEQYAYLVNMYAQYGYDISSYADYYVEDIIRQIVEFRVQLQKAAELGLDQFTEEEEAAFAEQAQAEYDSMVEAYKSQFTGTDEEVLQQTEDFLASQDYTVDTVIGYLKEDTLLNRVYAYAIQDVSLTDEAVSQEYDARVAADQEAFAADLSQYEDAVNSGATVYYTPEGFRAVKHILLLPSEEAQTELDSLNSQLSSAETDEDKAEIQAQIDAIFAEMEPTVEEIYARIEAGEDFDALIEEYGQDPGMQSGDSAENGYYVSADSTAWVQEFTDGAMSIPEIGGVSDPVRSSYGIHIIKYVGDVASGATDFADVETTLRETLLSTLTEEAYSAALTEWVEAVHPEYYPERVL</sequence>
<dbReference type="SUPFAM" id="SSF54534">
    <property type="entry name" value="FKBP-like"/>
    <property type="match status" value="1"/>
</dbReference>
<proteinExistence type="predicted"/>
<dbReference type="SUPFAM" id="SSF109998">
    <property type="entry name" value="Triger factor/SurA peptide-binding domain-like"/>
    <property type="match status" value="1"/>
</dbReference>
<dbReference type="PANTHER" id="PTHR47245:SF2">
    <property type="entry name" value="PEPTIDYL-PROLYL CIS-TRANS ISOMERASE HP_0175-RELATED"/>
    <property type="match status" value="1"/>
</dbReference>
<evidence type="ECO:0000256" key="1">
    <source>
        <dbReference type="PROSITE-ProRule" id="PRU00278"/>
    </source>
</evidence>
<gene>
    <name evidence="5" type="ORF">IAA64_10255</name>
</gene>
<keyword evidence="1 5" id="KW-0413">Isomerase</keyword>
<dbReference type="PROSITE" id="PS51257">
    <property type="entry name" value="PROKAR_LIPOPROTEIN"/>
    <property type="match status" value="1"/>
</dbReference>
<dbReference type="PANTHER" id="PTHR47245">
    <property type="entry name" value="PEPTIDYLPROLYL ISOMERASE"/>
    <property type="match status" value="1"/>
</dbReference>
<dbReference type="GO" id="GO:0003755">
    <property type="term" value="F:peptidyl-prolyl cis-trans isomerase activity"/>
    <property type="evidence" value="ECO:0007669"/>
    <property type="project" value="UniProtKB-KW"/>
</dbReference>
<protein>
    <submittedName>
        <fullName evidence="5">Peptidylprolyl isomerase</fullName>
    </submittedName>
</protein>
<dbReference type="InterPro" id="IPR000297">
    <property type="entry name" value="PPIase_PpiC"/>
</dbReference>
<keyword evidence="2" id="KW-0175">Coiled coil</keyword>
<keyword evidence="1" id="KW-0697">Rotamase</keyword>
<dbReference type="Gene3D" id="3.10.50.40">
    <property type="match status" value="1"/>
</dbReference>
<organism evidence="5 6">
    <name type="scientific">Candidatus Ornithocaccomicrobium faecavium</name>
    <dbReference type="NCBI Taxonomy" id="2840890"/>
    <lineage>
        <taxon>Bacteria</taxon>
        <taxon>Bacillati</taxon>
        <taxon>Bacillota</taxon>
        <taxon>Clostridia</taxon>
        <taxon>Candidatus Ornithocaccomicrobium</taxon>
    </lineage>
</organism>
<evidence type="ECO:0000313" key="6">
    <source>
        <dbReference type="Proteomes" id="UP000886884"/>
    </source>
</evidence>
<reference evidence="5" key="2">
    <citation type="journal article" date="2021" name="PeerJ">
        <title>Extensive microbial diversity within the chicken gut microbiome revealed by metagenomics and culture.</title>
        <authorList>
            <person name="Gilroy R."/>
            <person name="Ravi A."/>
            <person name="Getino M."/>
            <person name="Pursley I."/>
            <person name="Horton D.L."/>
            <person name="Alikhan N.F."/>
            <person name="Baker D."/>
            <person name="Gharbi K."/>
            <person name="Hall N."/>
            <person name="Watson M."/>
            <person name="Adriaenssens E.M."/>
            <person name="Foster-Nyarko E."/>
            <person name="Jarju S."/>
            <person name="Secka A."/>
            <person name="Antonio M."/>
            <person name="Oren A."/>
            <person name="Chaudhuri R.R."/>
            <person name="La Ragione R."/>
            <person name="Hildebrand F."/>
            <person name="Pallen M.J."/>
        </authorList>
    </citation>
    <scope>NUCLEOTIDE SEQUENCE</scope>
    <source>
        <strain evidence="5">CHK183-6373</strain>
    </source>
</reference>
<keyword evidence="3" id="KW-0732">Signal</keyword>
<feature type="coiled-coil region" evidence="2">
    <location>
        <begin position="26"/>
        <end position="53"/>
    </location>
</feature>
<dbReference type="InterPro" id="IPR027304">
    <property type="entry name" value="Trigger_fact/SurA_dom_sf"/>
</dbReference>
<reference evidence="5" key="1">
    <citation type="submission" date="2020-10" db="EMBL/GenBank/DDBJ databases">
        <authorList>
            <person name="Gilroy R."/>
        </authorList>
    </citation>
    <scope>NUCLEOTIDE SEQUENCE</scope>
    <source>
        <strain evidence="5">CHK183-6373</strain>
    </source>
</reference>
<feature type="chain" id="PRO_5038920292" evidence="3">
    <location>
        <begin position="25"/>
        <end position="417"/>
    </location>
</feature>
<dbReference type="PROSITE" id="PS50198">
    <property type="entry name" value="PPIC_PPIASE_2"/>
    <property type="match status" value="1"/>
</dbReference>
<evidence type="ECO:0000313" key="5">
    <source>
        <dbReference type="EMBL" id="HIV28346.1"/>
    </source>
</evidence>
<dbReference type="AlphaFoldDB" id="A0A9D1TD42"/>
<name>A0A9D1TD42_9FIRM</name>
<evidence type="ECO:0000259" key="4">
    <source>
        <dbReference type="PROSITE" id="PS50198"/>
    </source>
</evidence>
<dbReference type="Pfam" id="PF00639">
    <property type="entry name" value="Rotamase"/>
    <property type="match status" value="1"/>
</dbReference>
<dbReference type="InterPro" id="IPR046357">
    <property type="entry name" value="PPIase_dom_sf"/>
</dbReference>
<dbReference type="EMBL" id="DVOT01000185">
    <property type="protein sequence ID" value="HIV28346.1"/>
    <property type="molecule type" value="Genomic_DNA"/>
</dbReference>